<dbReference type="AlphaFoldDB" id="A0AAN9L4K4"/>
<organism evidence="1 2">
    <name type="scientific">Canavalia gladiata</name>
    <name type="common">Sword bean</name>
    <name type="synonym">Dolichos gladiatus</name>
    <dbReference type="NCBI Taxonomy" id="3824"/>
    <lineage>
        <taxon>Eukaryota</taxon>
        <taxon>Viridiplantae</taxon>
        <taxon>Streptophyta</taxon>
        <taxon>Embryophyta</taxon>
        <taxon>Tracheophyta</taxon>
        <taxon>Spermatophyta</taxon>
        <taxon>Magnoliopsida</taxon>
        <taxon>eudicotyledons</taxon>
        <taxon>Gunneridae</taxon>
        <taxon>Pentapetalae</taxon>
        <taxon>rosids</taxon>
        <taxon>fabids</taxon>
        <taxon>Fabales</taxon>
        <taxon>Fabaceae</taxon>
        <taxon>Papilionoideae</taxon>
        <taxon>50 kb inversion clade</taxon>
        <taxon>NPAAA clade</taxon>
        <taxon>indigoferoid/millettioid clade</taxon>
        <taxon>Phaseoleae</taxon>
        <taxon>Canavalia</taxon>
    </lineage>
</organism>
<name>A0AAN9L4K4_CANGL</name>
<proteinExistence type="predicted"/>
<gene>
    <name evidence="1" type="ORF">VNO77_21743</name>
</gene>
<protein>
    <submittedName>
        <fullName evidence="1">Uncharacterized protein</fullName>
    </submittedName>
</protein>
<comment type="caution">
    <text evidence="1">The sequence shown here is derived from an EMBL/GenBank/DDBJ whole genome shotgun (WGS) entry which is preliminary data.</text>
</comment>
<reference evidence="1 2" key="1">
    <citation type="submission" date="2024-01" db="EMBL/GenBank/DDBJ databases">
        <title>The genomes of 5 underutilized Papilionoideae crops provide insights into root nodulation and disease resistanc.</title>
        <authorList>
            <person name="Jiang F."/>
        </authorList>
    </citation>
    <scope>NUCLEOTIDE SEQUENCE [LARGE SCALE GENOMIC DNA]</scope>
    <source>
        <strain evidence="1">LVBAO_FW01</strain>
        <tissue evidence="1">Leaves</tissue>
    </source>
</reference>
<sequence>MDGVVTVSLGGGYRCCVAFEPLKRRKGIYAYQVDIACNLHLNHNSLVWCLNLKRCDEWMHWLGSLMWQPNLISFISVRVKTLFHSFFPSGLRGISTSHEDLCKHAAFDEPRCMILWDKNVIACITKCPPHIQVALITLATRAFTRRAAKAFEHISFLQEMRPYTEFELCLKSFLNPNSRSMAGLYRCSMKSDSRCARWFR</sequence>
<evidence type="ECO:0000313" key="2">
    <source>
        <dbReference type="Proteomes" id="UP001367508"/>
    </source>
</evidence>
<keyword evidence="2" id="KW-1185">Reference proteome</keyword>
<evidence type="ECO:0000313" key="1">
    <source>
        <dbReference type="EMBL" id="KAK7327658.1"/>
    </source>
</evidence>
<dbReference type="EMBL" id="JAYMYQ010000005">
    <property type="protein sequence ID" value="KAK7327658.1"/>
    <property type="molecule type" value="Genomic_DNA"/>
</dbReference>
<accession>A0AAN9L4K4</accession>
<dbReference type="Proteomes" id="UP001367508">
    <property type="component" value="Unassembled WGS sequence"/>
</dbReference>